<sequence>MGYGMLIYLAFAAIGGVALALGLPRGIFMGMVGIGYVLAMVLSIMLTIQRAHDFDKTGWLALLVFIPLLNLIFWFVPGTEGENRFGKQTPPNRGGLVWVVVAIFAIAMIGILAAIAIPAYQSYVHRAQAAAQNNLPAPAAQSR</sequence>
<dbReference type="Pfam" id="PF05656">
    <property type="entry name" value="DUF805"/>
    <property type="match status" value="1"/>
</dbReference>
<name>A0A401JEW2_9PROT</name>
<accession>A0A401JEW2</accession>
<dbReference type="InterPro" id="IPR008523">
    <property type="entry name" value="DUF805"/>
</dbReference>
<feature type="transmembrane region" description="Helical" evidence="1">
    <location>
        <begin position="5"/>
        <end position="21"/>
    </location>
</feature>
<comment type="caution">
    <text evidence="2">The sequence shown here is derived from an EMBL/GenBank/DDBJ whole genome shotgun (WGS) entry which is preliminary data.</text>
</comment>
<evidence type="ECO:0000313" key="2">
    <source>
        <dbReference type="EMBL" id="GBL46143.1"/>
    </source>
</evidence>
<dbReference type="EMBL" id="BGOW01000016">
    <property type="protein sequence ID" value="GBL46143.1"/>
    <property type="molecule type" value="Genomic_DNA"/>
</dbReference>
<dbReference type="GO" id="GO:0005886">
    <property type="term" value="C:plasma membrane"/>
    <property type="evidence" value="ECO:0007669"/>
    <property type="project" value="TreeGrafter"/>
</dbReference>
<dbReference type="PANTHER" id="PTHR34980">
    <property type="entry name" value="INNER MEMBRANE PROTEIN-RELATED-RELATED"/>
    <property type="match status" value="1"/>
</dbReference>
<keyword evidence="1" id="KW-0472">Membrane</keyword>
<reference evidence="2 3" key="1">
    <citation type="journal article" date="2019" name="Front. Microbiol.">
        <title>Genomes of Neutrophilic Sulfur-Oxidizing Chemolithoautotrophs Representing 9 Proteobacterial Species From 8 Genera.</title>
        <authorList>
            <person name="Watanabe T."/>
            <person name="Kojima H."/>
            <person name="Umezawa K."/>
            <person name="Hori C."/>
            <person name="Takasuka T.E."/>
            <person name="Kato Y."/>
            <person name="Fukui M."/>
        </authorList>
    </citation>
    <scope>NUCLEOTIDE SEQUENCE [LARGE SCALE GENOMIC DNA]</scope>
    <source>
        <strain evidence="2 3">TTN</strain>
    </source>
</reference>
<dbReference type="SUPFAM" id="SSF54523">
    <property type="entry name" value="Pili subunits"/>
    <property type="match status" value="1"/>
</dbReference>
<dbReference type="InterPro" id="IPR045584">
    <property type="entry name" value="Pilin-like"/>
</dbReference>
<gene>
    <name evidence="2" type="ORF">SFMTTN_1955</name>
</gene>
<proteinExistence type="predicted"/>
<evidence type="ECO:0000313" key="3">
    <source>
        <dbReference type="Proteomes" id="UP000286806"/>
    </source>
</evidence>
<dbReference type="Proteomes" id="UP000286806">
    <property type="component" value="Unassembled WGS sequence"/>
</dbReference>
<feature type="transmembrane region" description="Helical" evidence="1">
    <location>
        <begin position="58"/>
        <end position="76"/>
    </location>
</feature>
<evidence type="ECO:0000256" key="1">
    <source>
        <dbReference type="SAM" id="Phobius"/>
    </source>
</evidence>
<protein>
    <recommendedName>
        <fullName evidence="4">DUF805 domain-containing protein</fullName>
    </recommendedName>
</protein>
<evidence type="ECO:0008006" key="4">
    <source>
        <dbReference type="Google" id="ProtNLM"/>
    </source>
</evidence>
<dbReference type="Gene3D" id="3.30.700.10">
    <property type="entry name" value="Glycoprotein, Type 4 Pilin"/>
    <property type="match status" value="1"/>
</dbReference>
<dbReference type="AlphaFoldDB" id="A0A401JEW2"/>
<keyword evidence="3" id="KW-1185">Reference proteome</keyword>
<keyword evidence="1" id="KW-1133">Transmembrane helix</keyword>
<feature type="transmembrane region" description="Helical" evidence="1">
    <location>
        <begin position="96"/>
        <end position="117"/>
    </location>
</feature>
<feature type="transmembrane region" description="Helical" evidence="1">
    <location>
        <begin position="27"/>
        <end position="46"/>
    </location>
</feature>
<keyword evidence="1" id="KW-0812">Transmembrane</keyword>
<organism evidence="2 3">
    <name type="scientific">Sulfuriferula multivorans</name>
    <dbReference type="NCBI Taxonomy" id="1559896"/>
    <lineage>
        <taxon>Bacteria</taxon>
        <taxon>Pseudomonadati</taxon>
        <taxon>Pseudomonadota</taxon>
        <taxon>Betaproteobacteria</taxon>
        <taxon>Nitrosomonadales</taxon>
        <taxon>Sulfuricellaceae</taxon>
        <taxon>Sulfuriferula</taxon>
    </lineage>
</organism>
<dbReference type="PANTHER" id="PTHR34980:SF3">
    <property type="entry name" value="BLR8105 PROTEIN"/>
    <property type="match status" value="1"/>
</dbReference>